<evidence type="ECO:0000256" key="3">
    <source>
        <dbReference type="ARBA" id="ARBA00022833"/>
    </source>
</evidence>
<dbReference type="PIRSF" id="PIRSF004761">
    <property type="entry name" value="Hydrgn_mat_HypA"/>
    <property type="match status" value="1"/>
</dbReference>
<reference evidence="5" key="1">
    <citation type="submission" date="2020-10" db="EMBL/GenBank/DDBJ databases">
        <authorList>
            <person name="Gilroy R."/>
        </authorList>
    </citation>
    <scope>NUCLEOTIDE SEQUENCE</scope>
    <source>
        <strain evidence="5">23406</strain>
    </source>
</reference>
<proteinExistence type="inferred from homology"/>
<dbReference type="Pfam" id="PF01155">
    <property type="entry name" value="HypA"/>
    <property type="match status" value="1"/>
</dbReference>
<dbReference type="Proteomes" id="UP000886891">
    <property type="component" value="Unassembled WGS sequence"/>
</dbReference>
<comment type="function">
    <text evidence="4">Involved in the maturation of [NiFe] hydrogenases. Required for nickel insertion into the metal center of the hydrogenase.</text>
</comment>
<comment type="similarity">
    <text evidence="4">Belongs to the HypA/HybF family.</text>
</comment>
<sequence length="114" mass="12648">MHELGLMFEVIKTVGRIAEAEGVTEVQQITLQVGELSLVIPSYLEDCFPAAIDRKPMFAHTKLEIETVPGMARCDRCGTEFNVVLHEGYCPSCKSFDKTILSGREFVIKEIIAG</sequence>
<feature type="binding site" evidence="4">
    <location>
        <position position="90"/>
    </location>
    <ligand>
        <name>Zn(2+)</name>
        <dbReference type="ChEBI" id="CHEBI:29105"/>
    </ligand>
</feature>
<protein>
    <recommendedName>
        <fullName evidence="4">Hydrogenase maturation factor HypA</fullName>
    </recommendedName>
</protein>
<dbReference type="InterPro" id="IPR000688">
    <property type="entry name" value="HypA/HybF"/>
</dbReference>
<dbReference type="HAMAP" id="MF_00213">
    <property type="entry name" value="HypA_HybF"/>
    <property type="match status" value="1"/>
</dbReference>
<dbReference type="Gene3D" id="3.30.2320.80">
    <property type="match status" value="1"/>
</dbReference>
<dbReference type="PANTHER" id="PTHR34535:SF3">
    <property type="entry name" value="HYDROGENASE MATURATION FACTOR HYPA"/>
    <property type="match status" value="1"/>
</dbReference>
<dbReference type="GO" id="GO:0051604">
    <property type="term" value="P:protein maturation"/>
    <property type="evidence" value="ECO:0007669"/>
    <property type="project" value="InterPro"/>
</dbReference>
<feature type="binding site" evidence="4">
    <location>
        <position position="2"/>
    </location>
    <ligand>
        <name>Ni(2+)</name>
        <dbReference type="ChEBI" id="CHEBI:49786"/>
    </ligand>
</feature>
<dbReference type="EMBL" id="DVOH01000028">
    <property type="protein sequence ID" value="HIV00256.1"/>
    <property type="molecule type" value="Genomic_DNA"/>
</dbReference>
<evidence type="ECO:0000313" key="6">
    <source>
        <dbReference type="Proteomes" id="UP000886891"/>
    </source>
</evidence>
<feature type="binding site" evidence="4">
    <location>
        <position position="74"/>
    </location>
    <ligand>
        <name>Zn(2+)</name>
        <dbReference type="ChEBI" id="CHEBI:29105"/>
    </ligand>
</feature>
<evidence type="ECO:0000256" key="2">
    <source>
        <dbReference type="ARBA" id="ARBA00022723"/>
    </source>
</evidence>
<organism evidence="5 6">
    <name type="scientific">Candidatus Stercoripulliclostridium merdipullorum</name>
    <dbReference type="NCBI Taxonomy" id="2840952"/>
    <lineage>
        <taxon>Bacteria</taxon>
        <taxon>Bacillati</taxon>
        <taxon>Bacillota</taxon>
        <taxon>Clostridia</taxon>
        <taxon>Eubacteriales</taxon>
        <taxon>Candidatus Stercoripulliclostridium</taxon>
    </lineage>
</organism>
<name>A0A9D1NCW2_9FIRM</name>
<accession>A0A9D1NCW2</accession>
<gene>
    <name evidence="4" type="primary">hypA</name>
    <name evidence="5" type="ORF">IAB14_03965</name>
</gene>
<dbReference type="PANTHER" id="PTHR34535">
    <property type="entry name" value="HYDROGENASE MATURATION FACTOR HYPA"/>
    <property type="match status" value="1"/>
</dbReference>
<evidence type="ECO:0000313" key="5">
    <source>
        <dbReference type="EMBL" id="HIV00256.1"/>
    </source>
</evidence>
<feature type="binding site" evidence="4">
    <location>
        <position position="93"/>
    </location>
    <ligand>
        <name>Zn(2+)</name>
        <dbReference type="ChEBI" id="CHEBI:29105"/>
    </ligand>
</feature>
<dbReference type="AlphaFoldDB" id="A0A9D1NCW2"/>
<feature type="binding site" evidence="4">
    <location>
        <position position="77"/>
    </location>
    <ligand>
        <name>Zn(2+)</name>
        <dbReference type="ChEBI" id="CHEBI:29105"/>
    </ligand>
</feature>
<dbReference type="GO" id="GO:0008270">
    <property type="term" value="F:zinc ion binding"/>
    <property type="evidence" value="ECO:0007669"/>
    <property type="project" value="UniProtKB-UniRule"/>
</dbReference>
<keyword evidence="1 4" id="KW-0533">Nickel</keyword>
<evidence type="ECO:0000256" key="1">
    <source>
        <dbReference type="ARBA" id="ARBA00022596"/>
    </source>
</evidence>
<keyword evidence="2 4" id="KW-0479">Metal-binding</keyword>
<dbReference type="GO" id="GO:0016151">
    <property type="term" value="F:nickel cation binding"/>
    <property type="evidence" value="ECO:0007669"/>
    <property type="project" value="UniProtKB-UniRule"/>
</dbReference>
<keyword evidence="3 4" id="KW-0862">Zinc</keyword>
<reference evidence="5" key="2">
    <citation type="journal article" date="2021" name="PeerJ">
        <title>Extensive microbial diversity within the chicken gut microbiome revealed by metagenomics and culture.</title>
        <authorList>
            <person name="Gilroy R."/>
            <person name="Ravi A."/>
            <person name="Getino M."/>
            <person name="Pursley I."/>
            <person name="Horton D.L."/>
            <person name="Alikhan N.F."/>
            <person name="Baker D."/>
            <person name="Gharbi K."/>
            <person name="Hall N."/>
            <person name="Watson M."/>
            <person name="Adriaenssens E.M."/>
            <person name="Foster-Nyarko E."/>
            <person name="Jarju S."/>
            <person name="Secka A."/>
            <person name="Antonio M."/>
            <person name="Oren A."/>
            <person name="Chaudhuri R.R."/>
            <person name="La Ragione R."/>
            <person name="Hildebrand F."/>
            <person name="Pallen M.J."/>
        </authorList>
    </citation>
    <scope>NUCLEOTIDE SEQUENCE</scope>
    <source>
        <strain evidence="5">23406</strain>
    </source>
</reference>
<comment type="caution">
    <text evidence="5">The sequence shown here is derived from an EMBL/GenBank/DDBJ whole genome shotgun (WGS) entry which is preliminary data.</text>
</comment>
<evidence type="ECO:0000256" key="4">
    <source>
        <dbReference type="HAMAP-Rule" id="MF_00213"/>
    </source>
</evidence>